<dbReference type="GO" id="GO:0005829">
    <property type="term" value="C:cytosol"/>
    <property type="evidence" value="ECO:0007669"/>
    <property type="project" value="TreeGrafter"/>
</dbReference>
<evidence type="ECO:0000256" key="10">
    <source>
        <dbReference type="ARBA" id="ARBA00023235"/>
    </source>
</evidence>
<feature type="domain" description="UvrD-like helicase ATP-binding" evidence="17">
    <location>
        <begin position="8"/>
        <end position="489"/>
    </location>
</feature>
<keyword evidence="3" id="KW-0227">DNA damage</keyword>
<dbReference type="SUPFAM" id="SSF52540">
    <property type="entry name" value="P-loop containing nucleoside triphosphate hydrolases"/>
    <property type="match status" value="1"/>
</dbReference>
<comment type="catalytic activity">
    <reaction evidence="14">
        <text>ATP + H2O = ADP + phosphate + H(+)</text>
        <dbReference type="Rhea" id="RHEA:13065"/>
        <dbReference type="ChEBI" id="CHEBI:15377"/>
        <dbReference type="ChEBI" id="CHEBI:15378"/>
        <dbReference type="ChEBI" id="CHEBI:30616"/>
        <dbReference type="ChEBI" id="CHEBI:43474"/>
        <dbReference type="ChEBI" id="CHEBI:456216"/>
        <dbReference type="EC" id="5.6.2.4"/>
    </reaction>
</comment>
<dbReference type="Pfam" id="PF13361">
    <property type="entry name" value="UvrD_C"/>
    <property type="match status" value="1"/>
</dbReference>
<dbReference type="GO" id="GO:0033202">
    <property type="term" value="C:DNA helicase complex"/>
    <property type="evidence" value="ECO:0007669"/>
    <property type="project" value="TreeGrafter"/>
</dbReference>
<dbReference type="Pfam" id="PF12705">
    <property type="entry name" value="PDDEXK_1"/>
    <property type="match status" value="1"/>
</dbReference>
<keyword evidence="5 15" id="KW-0347">Helicase</keyword>
<evidence type="ECO:0000256" key="11">
    <source>
        <dbReference type="ARBA" id="ARBA00034617"/>
    </source>
</evidence>
<evidence type="ECO:0000256" key="8">
    <source>
        <dbReference type="ARBA" id="ARBA00023125"/>
    </source>
</evidence>
<keyword evidence="6" id="KW-0269">Exonuclease</keyword>
<keyword evidence="4 15" id="KW-0378">Hydrolase</keyword>
<dbReference type="InterPro" id="IPR000212">
    <property type="entry name" value="DNA_helicase_UvrD/REP"/>
</dbReference>
<keyword evidence="1" id="KW-0540">Nuclease</keyword>
<sequence length="1164" mass="124311">MKPGWVVPPLTNQRQAQAADPGLSAWVSANAGSGKTHVLVNRVLRLLLDDVAPSRMLCITYTKAAAANMANRIFKALSNWATLSDEALGRELARLTGEAPTMAERAKARRLFAQALETPGGLRIETIHAFCTRVLQAAPFEANVPPRFEVADDLAQAEMLRAARRELLAHVAAEPNGPEARALDLLARLAAQDSFETMFQEALRQRALFSDENGRARDAGAVTAGIAAFLGIAPDLSADVVKARFRADLASLPGLHALIEALQAGSATRQNFAANLRTLLAGQDDGDPVGFCRRGFITAEGTINANIRGKGKSEFDGALADTLEALAACLLGAAEQLNGVAIRDRSAALALLVTRMLASYQRQKSLRSLLDYDDLIARTRSLLERVEAAWVLYKLDAGIDHILLDEAQDTGEAQWAILRKLAEEFTSGGDLRAKPRTIFVVGDEKQSIYGFQGAAPAAFGEERRALGHRIRAAERDFEAISLNTSFRSAPDIMQAVDAVFALPEHARGLVFDGAARPEIHDTVRRNAPGTVDIWPLAANDTGEPPDAWTTPVDAPERRSGTVKLAQRIADTLQRWHRERRDDLGHPFAAGDVMILLRQRGALFEAIVKALKDADVPVAGRDRLTLAEHPAVEDLVVLGRALLLPDDDLTLATALKTPLIDLDDDDLLRLAPNRKGSLRAALQEAAADEPRYAEAEAKLVRWTQQAGRQGPFRFFADLLGPGGGRNLALARLGAEAGDALDAFLNAALDHERRYGPSLAGFLQHVAGSAADVKRDLSASAGEVRVMTVHGSKGLEAKIVILADLGVEPGARRLPKILAVRAPSGGLVPLWPPASAEDVSATEAAKAEVVGQMVEEHHRLLYVAMTRAEDRLIVCGAQPKGEAPPGSWYAMIEQGLMQSDAGLQQLGEGDEAVLRFMVSAPSSIEDEASRLEGEAKHLAVPDWLAKRVIREAEPLPPLKPSSALTAADGEERPGDGPFLAEAAAAGRLAHLLLQVLPGVPETCRLTAAEALAEARGGALRPERRTTIVADAVRLLAAPALAGLFAPDALAEVPVAGSIRMPDGEWRAVSGRIDRLAVTADAVIVADFKTTARPPREIDAIPVTTVAQLAAYAALMREIYPGRAVRALAIYTASLTCFELDAGRLDQALAALAAGEGGSTTEGSFRP</sequence>
<evidence type="ECO:0000256" key="5">
    <source>
        <dbReference type="ARBA" id="ARBA00022806"/>
    </source>
</evidence>
<evidence type="ECO:0000313" key="19">
    <source>
        <dbReference type="EMBL" id="UZF86620.1"/>
    </source>
</evidence>
<dbReference type="EMBL" id="CP102774">
    <property type="protein sequence ID" value="UZF86620.1"/>
    <property type="molecule type" value="Genomic_DNA"/>
</dbReference>
<evidence type="ECO:0000256" key="3">
    <source>
        <dbReference type="ARBA" id="ARBA00022763"/>
    </source>
</evidence>
<dbReference type="PROSITE" id="PS51217">
    <property type="entry name" value="UVRD_HELICASE_CTER"/>
    <property type="match status" value="1"/>
</dbReference>
<dbReference type="Gene3D" id="3.90.320.10">
    <property type="match status" value="1"/>
</dbReference>
<evidence type="ECO:0000256" key="2">
    <source>
        <dbReference type="ARBA" id="ARBA00022741"/>
    </source>
</evidence>
<dbReference type="InterPro" id="IPR014017">
    <property type="entry name" value="DNA_helicase_UvrD-like_C"/>
</dbReference>
<dbReference type="AlphaFoldDB" id="A0A9E8CL91"/>
<evidence type="ECO:0000256" key="1">
    <source>
        <dbReference type="ARBA" id="ARBA00022722"/>
    </source>
</evidence>
<dbReference type="InterPro" id="IPR038726">
    <property type="entry name" value="PDDEXK_AddAB-type"/>
</dbReference>
<dbReference type="Pfam" id="PF00580">
    <property type="entry name" value="UvrD-helicase"/>
    <property type="match status" value="1"/>
</dbReference>
<feature type="domain" description="UvrD-like helicase C-terminal" evidence="18">
    <location>
        <begin position="514"/>
        <end position="792"/>
    </location>
</feature>
<evidence type="ECO:0000256" key="6">
    <source>
        <dbReference type="ARBA" id="ARBA00022839"/>
    </source>
</evidence>
<dbReference type="EC" id="5.6.2.4" evidence="12"/>
<evidence type="ECO:0000256" key="12">
    <source>
        <dbReference type="ARBA" id="ARBA00034808"/>
    </source>
</evidence>
<evidence type="ECO:0000256" key="9">
    <source>
        <dbReference type="ARBA" id="ARBA00023204"/>
    </source>
</evidence>
<dbReference type="Gene3D" id="1.10.486.10">
    <property type="entry name" value="PCRA, domain 4"/>
    <property type="match status" value="1"/>
</dbReference>
<dbReference type="GO" id="GO:0000725">
    <property type="term" value="P:recombinational repair"/>
    <property type="evidence" value="ECO:0007669"/>
    <property type="project" value="TreeGrafter"/>
</dbReference>
<dbReference type="PANTHER" id="PTHR11070:SF2">
    <property type="entry name" value="ATP-DEPENDENT DNA HELICASE SRS2"/>
    <property type="match status" value="1"/>
</dbReference>
<dbReference type="NCBIfam" id="TIGR02784">
    <property type="entry name" value="addA_alphas"/>
    <property type="match status" value="1"/>
</dbReference>
<keyword evidence="8" id="KW-0238">DNA-binding</keyword>
<dbReference type="InterPro" id="IPR014151">
    <property type="entry name" value="DNA_helicase_AddA"/>
</dbReference>
<protein>
    <recommendedName>
        <fullName evidence="12">DNA 3'-5' helicase</fullName>
        <ecNumber evidence="12">5.6.2.4</ecNumber>
    </recommendedName>
    <alternativeName>
        <fullName evidence="13">DNA 3'-5' helicase II</fullName>
    </alternativeName>
</protein>
<dbReference type="InterPro" id="IPR011604">
    <property type="entry name" value="PDDEXK-like_dom_sf"/>
</dbReference>
<dbReference type="InterPro" id="IPR027417">
    <property type="entry name" value="P-loop_NTPase"/>
</dbReference>
<evidence type="ECO:0000259" key="17">
    <source>
        <dbReference type="PROSITE" id="PS51198"/>
    </source>
</evidence>
<dbReference type="InterPro" id="IPR014016">
    <property type="entry name" value="UvrD-like_ATP-bd"/>
</dbReference>
<feature type="region of interest" description="Disordered" evidence="16">
    <location>
        <begin position="955"/>
        <end position="974"/>
    </location>
</feature>
<evidence type="ECO:0000259" key="18">
    <source>
        <dbReference type="PROSITE" id="PS51217"/>
    </source>
</evidence>
<keyword evidence="10" id="KW-0413">Isomerase</keyword>
<name>A0A9E8CL91_9HYPH</name>
<keyword evidence="2 15" id="KW-0547">Nucleotide-binding</keyword>
<accession>A0A9E8CL91</accession>
<evidence type="ECO:0000256" key="14">
    <source>
        <dbReference type="ARBA" id="ARBA00048988"/>
    </source>
</evidence>
<evidence type="ECO:0000256" key="13">
    <source>
        <dbReference type="ARBA" id="ARBA00034923"/>
    </source>
</evidence>
<evidence type="ECO:0000256" key="4">
    <source>
        <dbReference type="ARBA" id="ARBA00022801"/>
    </source>
</evidence>
<dbReference type="PANTHER" id="PTHR11070">
    <property type="entry name" value="UVRD / RECB / PCRA DNA HELICASE FAMILY MEMBER"/>
    <property type="match status" value="1"/>
</dbReference>
<gene>
    <name evidence="19" type="primary">addA</name>
    <name evidence="19" type="ORF">NWE54_23075</name>
</gene>
<proteinExistence type="predicted"/>
<keyword evidence="7 15" id="KW-0067">ATP-binding</keyword>
<comment type="catalytic activity">
    <reaction evidence="11">
        <text>Couples ATP hydrolysis with the unwinding of duplex DNA by translocating in the 3'-5' direction.</text>
        <dbReference type="EC" id="5.6.2.4"/>
    </reaction>
</comment>
<reference evidence="19" key="1">
    <citation type="submission" date="2022-08" db="EMBL/GenBank/DDBJ databases">
        <title>Complete Genome Sequences of 2 Bosea sp. soil isolates.</title>
        <authorList>
            <person name="Alvarez Arevalo M."/>
            <person name="Sterndorff E.B."/>
            <person name="Faurdal D."/>
            <person name="Joergensen T.S."/>
            <person name="Weber T."/>
        </authorList>
    </citation>
    <scope>NUCLEOTIDE SEQUENCE</scope>
    <source>
        <strain evidence="19">NBC_00436</strain>
    </source>
</reference>
<dbReference type="GO" id="GO:0004527">
    <property type="term" value="F:exonuclease activity"/>
    <property type="evidence" value="ECO:0007669"/>
    <property type="project" value="UniProtKB-KW"/>
</dbReference>
<evidence type="ECO:0000256" key="16">
    <source>
        <dbReference type="SAM" id="MobiDB-lite"/>
    </source>
</evidence>
<dbReference type="GO" id="GO:0003677">
    <property type="term" value="F:DNA binding"/>
    <property type="evidence" value="ECO:0007669"/>
    <property type="project" value="UniProtKB-KW"/>
</dbReference>
<organism evidence="19">
    <name type="scientific">Bosea sp. NBC_00436</name>
    <dbReference type="NCBI Taxonomy" id="2969620"/>
    <lineage>
        <taxon>Bacteria</taxon>
        <taxon>Pseudomonadati</taxon>
        <taxon>Pseudomonadota</taxon>
        <taxon>Alphaproteobacteria</taxon>
        <taxon>Hyphomicrobiales</taxon>
        <taxon>Boseaceae</taxon>
        <taxon>Bosea</taxon>
    </lineage>
</organism>
<keyword evidence="9" id="KW-0234">DNA repair</keyword>
<evidence type="ECO:0000256" key="7">
    <source>
        <dbReference type="ARBA" id="ARBA00022840"/>
    </source>
</evidence>
<dbReference type="GO" id="GO:0005524">
    <property type="term" value="F:ATP binding"/>
    <property type="evidence" value="ECO:0007669"/>
    <property type="project" value="UniProtKB-UniRule"/>
</dbReference>
<dbReference type="Gene3D" id="3.40.50.300">
    <property type="entry name" value="P-loop containing nucleotide triphosphate hydrolases"/>
    <property type="match status" value="4"/>
</dbReference>
<evidence type="ECO:0000256" key="15">
    <source>
        <dbReference type="PROSITE-ProRule" id="PRU00560"/>
    </source>
</evidence>
<dbReference type="PROSITE" id="PS51198">
    <property type="entry name" value="UVRD_HELICASE_ATP_BIND"/>
    <property type="match status" value="1"/>
</dbReference>
<dbReference type="GO" id="GO:0043138">
    <property type="term" value="F:3'-5' DNA helicase activity"/>
    <property type="evidence" value="ECO:0007669"/>
    <property type="project" value="UniProtKB-EC"/>
</dbReference>
<feature type="binding site" evidence="15">
    <location>
        <begin position="29"/>
        <end position="36"/>
    </location>
    <ligand>
        <name>ATP</name>
        <dbReference type="ChEBI" id="CHEBI:30616"/>
    </ligand>
</feature>